<dbReference type="PANTHER" id="PTHR43606:SF2">
    <property type="entry name" value="ALKALINE PHOSPHATASE FAMILY PROTEIN (AFU_ORTHOLOGUE AFUA_5G03860)"/>
    <property type="match status" value="1"/>
</dbReference>
<dbReference type="SUPFAM" id="SSF56300">
    <property type="entry name" value="Metallo-dependent phosphatases"/>
    <property type="match status" value="1"/>
</dbReference>
<dbReference type="CDD" id="cd07389">
    <property type="entry name" value="MPP_PhoD"/>
    <property type="match status" value="1"/>
</dbReference>
<evidence type="ECO:0000313" key="4">
    <source>
        <dbReference type="Proteomes" id="UP000271468"/>
    </source>
</evidence>
<reference evidence="3 4" key="1">
    <citation type="submission" date="2018-08" db="EMBL/GenBank/DDBJ databases">
        <title>Recombination of ecologically and evolutionarily significant loci maintains genetic cohesion in the Pseudomonas syringae species complex.</title>
        <authorList>
            <person name="Dillon M."/>
            <person name="Thakur S."/>
            <person name="Almeida R.N.D."/>
            <person name="Weir B.S."/>
            <person name="Guttman D.S."/>
        </authorList>
    </citation>
    <scope>NUCLEOTIDE SEQUENCE [LARGE SCALE GENOMIC DNA]</scope>
    <source>
        <strain evidence="3 4">ICMP 12341</strain>
    </source>
</reference>
<dbReference type="Pfam" id="PF16655">
    <property type="entry name" value="PhoD_N"/>
    <property type="match status" value="1"/>
</dbReference>
<dbReference type="EMBL" id="RBOV01000305">
    <property type="protein sequence ID" value="RMN08929.1"/>
    <property type="molecule type" value="Genomic_DNA"/>
</dbReference>
<dbReference type="InterPro" id="IPR032093">
    <property type="entry name" value="PhoD_N"/>
</dbReference>
<dbReference type="FunFam" id="3.60.21.70:FF:000001">
    <property type="entry name" value="Alkaline phosphatase D"/>
    <property type="match status" value="1"/>
</dbReference>
<protein>
    <submittedName>
        <fullName evidence="3">Alkaline phosphatase</fullName>
    </submittedName>
</protein>
<dbReference type="InterPro" id="IPR052900">
    <property type="entry name" value="Phospholipid_Metab_Enz"/>
</dbReference>
<dbReference type="Gene3D" id="3.60.21.70">
    <property type="entry name" value="PhoD-like phosphatase"/>
    <property type="match status" value="1"/>
</dbReference>
<gene>
    <name evidence="3" type="ORF">ALQ65_100368</name>
</gene>
<evidence type="ECO:0000259" key="1">
    <source>
        <dbReference type="Pfam" id="PF09423"/>
    </source>
</evidence>
<dbReference type="AlphaFoldDB" id="A0A3M3JE23"/>
<comment type="caution">
    <text evidence="3">The sequence shown here is derived from an EMBL/GenBank/DDBJ whole genome shotgun (WGS) entry which is preliminary data.</text>
</comment>
<feature type="domain" description="Phospholipase D N-terminal" evidence="2">
    <location>
        <begin position="92"/>
        <end position="189"/>
    </location>
</feature>
<feature type="domain" description="PhoD-like phosphatase metallophosphatase" evidence="1">
    <location>
        <begin position="201"/>
        <end position="544"/>
    </location>
</feature>
<dbReference type="InterPro" id="IPR029052">
    <property type="entry name" value="Metallo-depent_PP-like"/>
</dbReference>
<dbReference type="InterPro" id="IPR038607">
    <property type="entry name" value="PhoD-like_sf"/>
</dbReference>
<dbReference type="InterPro" id="IPR018946">
    <property type="entry name" value="PhoD-like_MPP"/>
</dbReference>
<dbReference type="Pfam" id="PF09423">
    <property type="entry name" value="PhoD"/>
    <property type="match status" value="1"/>
</dbReference>
<sequence length="576" mass="64048">MLQRQRGQRQGAGEVRVVVRGLYERGIHEERCFQGHVAVRVVAHAVRSVGGCVMTDFNPDRRRIITGVAGGTLLSILSPFARSAGIDYPFTLGVASGDPLPDGFVIWTRLAPQVITPTGDGGLSKPVEVRWKIASDAGMTRIVRSGQATAQSRFAHSVHVEVSGLQPGRPYWYQFESLGAQSPTGQACTAPPTTSMAAARLGFVSCSHWEAGYFSAYRHLAAERPDLVFYLGDYIYEANVSPANTQFPRRHATSDPMDLAGYRNRYAQYKTDPDLQALHACAPSLVTWDDHEVQNDYAAQWSQDPNVPVESFLRRRAAAYQAFYEHMPLRASSLPKGADMRIYRHLDYGRLARFHVLDGRQYRSEQACVPANGSHRGYVAHSDCPDLADQKRTMLGWEQEAWLDRSFAQSPGQWNVIAQDLLVAPLKQRDLKTQELGRWTDGWDGYMTTRERMLRSLQRHQTRNPVFWGGDIHSFWTTDLHADANNPDSDVIATEFVGTSVTSGGPPFEAFSSILGLNPHVKFFDSRQRGYVSVDLSEKQMLTRFQVVSNVLDPAASVSTLKRFVVEAGKAGAVVG</sequence>
<accession>A0A3M3JE23</accession>
<organism evidence="3 4">
    <name type="scientific">Pseudomonas syringae pv. coriandricola</name>
    <dbReference type="NCBI Taxonomy" id="264453"/>
    <lineage>
        <taxon>Bacteria</taxon>
        <taxon>Pseudomonadati</taxon>
        <taxon>Pseudomonadota</taxon>
        <taxon>Gammaproteobacteria</taxon>
        <taxon>Pseudomonadales</taxon>
        <taxon>Pseudomonadaceae</taxon>
        <taxon>Pseudomonas</taxon>
    </lineage>
</organism>
<proteinExistence type="predicted"/>
<evidence type="ECO:0000259" key="2">
    <source>
        <dbReference type="Pfam" id="PF16655"/>
    </source>
</evidence>
<dbReference type="Proteomes" id="UP000271468">
    <property type="component" value="Unassembled WGS sequence"/>
</dbReference>
<evidence type="ECO:0000313" key="3">
    <source>
        <dbReference type="EMBL" id="RMN08929.1"/>
    </source>
</evidence>
<dbReference type="Gene3D" id="2.60.40.380">
    <property type="entry name" value="Purple acid phosphatase-like, N-terminal"/>
    <property type="match status" value="1"/>
</dbReference>
<name>A0A3M3JE23_9PSED</name>
<dbReference type="PANTHER" id="PTHR43606">
    <property type="entry name" value="PHOSPHATASE, PUTATIVE (AFU_ORTHOLOGUE AFUA_6G08710)-RELATED"/>
    <property type="match status" value="1"/>
</dbReference>